<reference evidence="4" key="1">
    <citation type="submission" date="2023-07" db="EMBL/GenBank/DDBJ databases">
        <title>30 novel species of actinomycetes from the DSMZ collection.</title>
        <authorList>
            <person name="Nouioui I."/>
        </authorList>
    </citation>
    <scope>NUCLEOTIDE SEQUENCE [LARGE SCALE GENOMIC DNA]</scope>
    <source>
        <strain evidence="4">DSM 42041</strain>
    </source>
</reference>
<dbReference type="Proteomes" id="UP001183414">
    <property type="component" value="Unassembled WGS sequence"/>
</dbReference>
<accession>A0ABU2NMI6</accession>
<comment type="caution">
    <text evidence="3">The sequence shown here is derived from an EMBL/GenBank/DDBJ whole genome shotgun (WGS) entry which is preliminary data.</text>
</comment>
<dbReference type="RefSeq" id="WP_311672102.1">
    <property type="nucleotide sequence ID" value="NZ_JAVREQ010000003.1"/>
</dbReference>
<protein>
    <submittedName>
        <fullName evidence="3">M20 family metallo-hydrolase</fullName>
    </submittedName>
</protein>
<proteinExistence type="inferred from homology"/>
<evidence type="ECO:0000256" key="2">
    <source>
        <dbReference type="ARBA" id="ARBA00022801"/>
    </source>
</evidence>
<dbReference type="CDD" id="cd03884">
    <property type="entry name" value="M20_bAS"/>
    <property type="match status" value="1"/>
</dbReference>
<dbReference type="PANTHER" id="PTHR32494">
    <property type="entry name" value="ALLANTOATE DEIMINASE-RELATED"/>
    <property type="match status" value="1"/>
</dbReference>
<keyword evidence="2" id="KW-0378">Hydrolase</keyword>
<evidence type="ECO:0000256" key="1">
    <source>
        <dbReference type="ARBA" id="ARBA00006153"/>
    </source>
</evidence>
<sequence>MSHGPVPAVPACSVERLRADFERLAEFHDPERPGWTRGAFSPFYAASRDWMASRMKAAGLTVRRDAVDNLIGTLPGARTDAPALVTGSHTDTVEGGGRFDGIIGVLGALEAVRTLADAGIALEHELRVVDFFNEEPNQFGLSCVGSRALVGEVTREHLDLDDGAGETLRDALARVGGSPDDLPEARWSGDDVAAFLELHIEQGPVLEHEGLPVAVVSAIAGIDRYRVEFTGRPDHAGATPMNYRYDASCAAAETVLAAERLAAEEGDGVATTGRIEIEPGAPNVVPGRARLWVEFRSGEREWLDDCGRGLDAAARAAAERRGVQADLHSLSTSDPVAADTRIRELLERGNTRLGLPPRTMFSGAGHDAAHMARLAPMGMLFVPSHGGRSHCPEEWTDLEQVATGARALAQGLVEVDRARRRDAAPGEDGTVL</sequence>
<dbReference type="PIRSF" id="PIRSF001235">
    <property type="entry name" value="Amidase_carbamoylase"/>
    <property type="match status" value="1"/>
</dbReference>
<dbReference type="Gene3D" id="3.40.630.10">
    <property type="entry name" value="Zn peptidases"/>
    <property type="match status" value="1"/>
</dbReference>
<dbReference type="InterPro" id="IPR036264">
    <property type="entry name" value="Bact_exopeptidase_dim_dom"/>
</dbReference>
<organism evidence="3 4">
    <name type="scientific">Streptomyces hazeniae</name>
    <dbReference type="NCBI Taxonomy" id="3075538"/>
    <lineage>
        <taxon>Bacteria</taxon>
        <taxon>Bacillati</taxon>
        <taxon>Actinomycetota</taxon>
        <taxon>Actinomycetes</taxon>
        <taxon>Kitasatosporales</taxon>
        <taxon>Streptomycetaceae</taxon>
        <taxon>Streptomyces</taxon>
    </lineage>
</organism>
<name>A0ABU2NMI6_9ACTN</name>
<gene>
    <name evidence="3" type="ORF">RM572_05305</name>
</gene>
<dbReference type="SUPFAM" id="SSF55031">
    <property type="entry name" value="Bacterial exopeptidase dimerisation domain"/>
    <property type="match status" value="1"/>
</dbReference>
<dbReference type="InterPro" id="IPR010158">
    <property type="entry name" value="Amidase_Cbmase"/>
</dbReference>
<keyword evidence="4" id="KW-1185">Reference proteome</keyword>
<dbReference type="PANTHER" id="PTHR32494:SF5">
    <property type="entry name" value="ALLANTOATE AMIDOHYDROLASE"/>
    <property type="match status" value="1"/>
</dbReference>
<dbReference type="NCBIfam" id="TIGR01879">
    <property type="entry name" value="hydantase"/>
    <property type="match status" value="1"/>
</dbReference>
<dbReference type="SUPFAM" id="SSF53187">
    <property type="entry name" value="Zn-dependent exopeptidases"/>
    <property type="match status" value="1"/>
</dbReference>
<dbReference type="NCBIfam" id="NF006771">
    <property type="entry name" value="PRK09290.1-5"/>
    <property type="match status" value="1"/>
</dbReference>
<dbReference type="EMBL" id="JAVREQ010000003">
    <property type="protein sequence ID" value="MDT0378194.1"/>
    <property type="molecule type" value="Genomic_DNA"/>
</dbReference>
<evidence type="ECO:0000313" key="3">
    <source>
        <dbReference type="EMBL" id="MDT0378194.1"/>
    </source>
</evidence>
<dbReference type="Gene3D" id="3.30.70.360">
    <property type="match status" value="1"/>
</dbReference>
<evidence type="ECO:0000313" key="4">
    <source>
        <dbReference type="Proteomes" id="UP001183414"/>
    </source>
</evidence>
<dbReference type="InterPro" id="IPR002933">
    <property type="entry name" value="Peptidase_M20"/>
</dbReference>
<dbReference type="Pfam" id="PF01546">
    <property type="entry name" value="Peptidase_M20"/>
    <property type="match status" value="1"/>
</dbReference>
<comment type="similarity">
    <text evidence="1">Belongs to the peptidase M20 family.</text>
</comment>